<organism evidence="2 3">
    <name type="scientific">Plectus sambesii</name>
    <dbReference type="NCBI Taxonomy" id="2011161"/>
    <lineage>
        <taxon>Eukaryota</taxon>
        <taxon>Metazoa</taxon>
        <taxon>Ecdysozoa</taxon>
        <taxon>Nematoda</taxon>
        <taxon>Chromadorea</taxon>
        <taxon>Plectida</taxon>
        <taxon>Plectina</taxon>
        <taxon>Plectoidea</taxon>
        <taxon>Plectidae</taxon>
        <taxon>Plectus</taxon>
    </lineage>
</organism>
<dbReference type="WBParaSite" id="PSAMB.scaffold4572size14194.g24629.t1">
    <property type="protein sequence ID" value="PSAMB.scaffold4572size14194.g24629.t1"/>
    <property type="gene ID" value="PSAMB.scaffold4572size14194.g24629"/>
</dbReference>
<evidence type="ECO:0000313" key="3">
    <source>
        <dbReference type="WBParaSite" id="PSAMB.scaffold4562size14218.g24600.t1"/>
    </source>
</evidence>
<dbReference type="AlphaFoldDB" id="A0A914WNB5"/>
<keyword evidence="2" id="KW-1185">Reference proteome</keyword>
<dbReference type="Proteomes" id="UP000887566">
    <property type="component" value="Unplaced"/>
</dbReference>
<protein>
    <submittedName>
        <fullName evidence="3 4">Synaptotagmin</fullName>
    </submittedName>
</protein>
<keyword evidence="1" id="KW-0472">Membrane</keyword>
<name>A0A914WNB5_9BILA</name>
<reference evidence="3 4" key="1">
    <citation type="submission" date="2022-11" db="UniProtKB">
        <authorList>
            <consortium name="WormBaseParasite"/>
        </authorList>
    </citation>
    <scope>IDENTIFICATION</scope>
</reference>
<evidence type="ECO:0000256" key="1">
    <source>
        <dbReference type="SAM" id="Phobius"/>
    </source>
</evidence>
<sequence>MAETNQTMFPSNASALTPNETKKPIMDIALSKVPEQDKDSDGLPMWVPLVAIIIALVVIALVVYFKRRG</sequence>
<evidence type="ECO:0000313" key="4">
    <source>
        <dbReference type="WBParaSite" id="PSAMB.scaffold4572size14194.g24629.t1"/>
    </source>
</evidence>
<feature type="transmembrane region" description="Helical" evidence="1">
    <location>
        <begin position="45"/>
        <end position="65"/>
    </location>
</feature>
<dbReference type="WBParaSite" id="PSAMB.scaffold4562size14218.g24600.t1">
    <property type="protein sequence ID" value="PSAMB.scaffold4562size14218.g24600.t1"/>
    <property type="gene ID" value="PSAMB.scaffold4562size14218.g24600"/>
</dbReference>
<keyword evidence="1" id="KW-0812">Transmembrane</keyword>
<evidence type="ECO:0000313" key="2">
    <source>
        <dbReference type="Proteomes" id="UP000887566"/>
    </source>
</evidence>
<proteinExistence type="predicted"/>
<keyword evidence="1" id="KW-1133">Transmembrane helix</keyword>
<accession>A0A914WNB5</accession>